<accession>A0AAW1CQC8</accession>
<feature type="domain" description="Kazal-like" evidence="5">
    <location>
        <begin position="75"/>
        <end position="134"/>
    </location>
</feature>
<dbReference type="SUPFAM" id="SSF100895">
    <property type="entry name" value="Kazal-type serine protease inhibitors"/>
    <property type="match status" value="1"/>
</dbReference>
<dbReference type="PANTHER" id="PTHR10913">
    <property type="entry name" value="FOLLISTATIN-RELATED"/>
    <property type="match status" value="1"/>
</dbReference>
<proteinExistence type="predicted"/>
<evidence type="ECO:0000313" key="6">
    <source>
        <dbReference type="EMBL" id="KAK9500612.1"/>
    </source>
</evidence>
<dbReference type="FunFam" id="3.30.60.30:FF:000024">
    <property type="entry name" value="Transmembrane agrin"/>
    <property type="match status" value="1"/>
</dbReference>
<dbReference type="InterPro" id="IPR002350">
    <property type="entry name" value="Kazal_dom"/>
</dbReference>
<dbReference type="CDD" id="cd00104">
    <property type="entry name" value="KAZAL_FS"/>
    <property type="match status" value="1"/>
</dbReference>
<sequence length="147" mass="16038">MVTKCNNSNNNNNDNSSIIRQSKLFIVRCALISVFIILNINLIKLSDGCYVAVGGIDPCDGLVCRPGARCRVSQDGQNAECHCPESCPDYGDHSGSRPVCGEDGKDYRDMCSLDKASCATEHGINIKYQGPCGQYTVYLISSEFFPK</sequence>
<keyword evidence="4" id="KW-0472">Membrane</keyword>
<keyword evidence="3" id="KW-1015">Disulfide bond</keyword>
<keyword evidence="7" id="KW-1185">Reference proteome</keyword>
<reference evidence="6 7" key="1">
    <citation type="submission" date="2022-12" db="EMBL/GenBank/DDBJ databases">
        <title>Chromosome-level genome assembly of true bugs.</title>
        <authorList>
            <person name="Ma L."/>
            <person name="Li H."/>
        </authorList>
    </citation>
    <scope>NUCLEOTIDE SEQUENCE [LARGE SCALE GENOMIC DNA]</scope>
    <source>
        <strain evidence="6">Lab_2022b</strain>
    </source>
</reference>
<dbReference type="PROSITE" id="PS51465">
    <property type="entry name" value="KAZAL_2"/>
    <property type="match status" value="1"/>
</dbReference>
<keyword evidence="2" id="KW-0722">Serine protease inhibitor</keyword>
<dbReference type="Proteomes" id="UP001461498">
    <property type="component" value="Unassembled WGS sequence"/>
</dbReference>
<dbReference type="EMBL" id="JAPXFL010000010">
    <property type="protein sequence ID" value="KAK9500612.1"/>
    <property type="molecule type" value="Genomic_DNA"/>
</dbReference>
<dbReference type="InterPro" id="IPR050653">
    <property type="entry name" value="Prot_Inhib_GrowthFact_Antg"/>
</dbReference>
<dbReference type="SMART" id="SM00280">
    <property type="entry name" value="KAZAL"/>
    <property type="match status" value="1"/>
</dbReference>
<evidence type="ECO:0000313" key="7">
    <source>
        <dbReference type="Proteomes" id="UP001461498"/>
    </source>
</evidence>
<evidence type="ECO:0000256" key="3">
    <source>
        <dbReference type="ARBA" id="ARBA00023157"/>
    </source>
</evidence>
<comment type="caution">
    <text evidence="6">The sequence shown here is derived from an EMBL/GenBank/DDBJ whole genome shotgun (WGS) entry which is preliminary data.</text>
</comment>
<dbReference type="InterPro" id="IPR036058">
    <property type="entry name" value="Kazal_dom_sf"/>
</dbReference>
<keyword evidence="4" id="KW-1133">Transmembrane helix</keyword>
<gene>
    <name evidence="6" type="ORF">O3M35_001847</name>
</gene>
<evidence type="ECO:0000256" key="4">
    <source>
        <dbReference type="SAM" id="Phobius"/>
    </source>
</evidence>
<evidence type="ECO:0000259" key="5">
    <source>
        <dbReference type="PROSITE" id="PS51465"/>
    </source>
</evidence>
<keyword evidence="4" id="KW-0812">Transmembrane</keyword>
<dbReference type="GO" id="GO:0005576">
    <property type="term" value="C:extracellular region"/>
    <property type="evidence" value="ECO:0007669"/>
    <property type="project" value="TreeGrafter"/>
</dbReference>
<dbReference type="AlphaFoldDB" id="A0AAW1CQC8"/>
<name>A0AAW1CQC8_9HEMI</name>
<feature type="transmembrane region" description="Helical" evidence="4">
    <location>
        <begin position="25"/>
        <end position="43"/>
    </location>
</feature>
<protein>
    <recommendedName>
        <fullName evidence="5">Kazal-like domain-containing protein</fullName>
    </recommendedName>
</protein>
<dbReference type="PANTHER" id="PTHR10913:SF45">
    <property type="entry name" value="FOLLISTATIN, ISOFORM A-RELATED"/>
    <property type="match status" value="1"/>
</dbReference>
<dbReference type="GO" id="GO:0030154">
    <property type="term" value="P:cell differentiation"/>
    <property type="evidence" value="ECO:0007669"/>
    <property type="project" value="TreeGrafter"/>
</dbReference>
<organism evidence="6 7">
    <name type="scientific">Rhynocoris fuscipes</name>
    <dbReference type="NCBI Taxonomy" id="488301"/>
    <lineage>
        <taxon>Eukaryota</taxon>
        <taxon>Metazoa</taxon>
        <taxon>Ecdysozoa</taxon>
        <taxon>Arthropoda</taxon>
        <taxon>Hexapoda</taxon>
        <taxon>Insecta</taxon>
        <taxon>Pterygota</taxon>
        <taxon>Neoptera</taxon>
        <taxon>Paraneoptera</taxon>
        <taxon>Hemiptera</taxon>
        <taxon>Heteroptera</taxon>
        <taxon>Panheteroptera</taxon>
        <taxon>Cimicomorpha</taxon>
        <taxon>Reduviidae</taxon>
        <taxon>Harpactorinae</taxon>
        <taxon>Harpactorini</taxon>
        <taxon>Rhynocoris</taxon>
    </lineage>
</organism>
<dbReference type="Gene3D" id="3.30.60.30">
    <property type="match status" value="1"/>
</dbReference>
<evidence type="ECO:0000256" key="2">
    <source>
        <dbReference type="ARBA" id="ARBA00022900"/>
    </source>
</evidence>
<evidence type="ECO:0000256" key="1">
    <source>
        <dbReference type="ARBA" id="ARBA00022690"/>
    </source>
</evidence>
<dbReference type="Pfam" id="PF07648">
    <property type="entry name" value="Kazal_2"/>
    <property type="match status" value="1"/>
</dbReference>
<keyword evidence="1" id="KW-0646">Protease inhibitor</keyword>